<evidence type="ECO:0000313" key="3">
    <source>
        <dbReference type="Proteomes" id="UP000619479"/>
    </source>
</evidence>
<name>A0A919IK16_9ACTN</name>
<dbReference type="EMBL" id="BOMH01000038">
    <property type="protein sequence ID" value="GID67259.1"/>
    <property type="molecule type" value="Genomic_DNA"/>
</dbReference>
<comment type="caution">
    <text evidence="2">The sequence shown here is derived from an EMBL/GenBank/DDBJ whole genome shotgun (WGS) entry which is preliminary data.</text>
</comment>
<evidence type="ECO:0000256" key="1">
    <source>
        <dbReference type="SAM" id="MobiDB-lite"/>
    </source>
</evidence>
<sequence>MSPSACCRAKPTARLPFVVVREPWNGRQAGTVTTAIAKAGESGSEQQVCQHNGLPEKVSKK</sequence>
<gene>
    <name evidence="2" type="ORF">Acy02nite_51400</name>
</gene>
<reference evidence="2" key="1">
    <citation type="submission" date="2021-01" db="EMBL/GenBank/DDBJ databases">
        <title>Whole genome shotgun sequence of Actinoplanes cyaneus NBRC 14990.</title>
        <authorList>
            <person name="Komaki H."/>
            <person name="Tamura T."/>
        </authorList>
    </citation>
    <scope>NUCLEOTIDE SEQUENCE</scope>
    <source>
        <strain evidence="2">NBRC 14990</strain>
    </source>
</reference>
<feature type="region of interest" description="Disordered" evidence="1">
    <location>
        <begin position="41"/>
        <end position="61"/>
    </location>
</feature>
<accession>A0A919IK16</accession>
<organism evidence="2 3">
    <name type="scientific">Actinoplanes cyaneus</name>
    <dbReference type="NCBI Taxonomy" id="52696"/>
    <lineage>
        <taxon>Bacteria</taxon>
        <taxon>Bacillati</taxon>
        <taxon>Actinomycetota</taxon>
        <taxon>Actinomycetes</taxon>
        <taxon>Micromonosporales</taxon>
        <taxon>Micromonosporaceae</taxon>
        <taxon>Actinoplanes</taxon>
    </lineage>
</organism>
<protein>
    <submittedName>
        <fullName evidence="2">Uncharacterized protein</fullName>
    </submittedName>
</protein>
<evidence type="ECO:0000313" key="2">
    <source>
        <dbReference type="EMBL" id="GID67259.1"/>
    </source>
</evidence>
<dbReference type="AlphaFoldDB" id="A0A919IK16"/>
<dbReference type="Proteomes" id="UP000619479">
    <property type="component" value="Unassembled WGS sequence"/>
</dbReference>
<keyword evidence="3" id="KW-1185">Reference proteome</keyword>
<proteinExistence type="predicted"/>